<dbReference type="PANTHER" id="PTHR33734:SF22">
    <property type="entry name" value="MEMBRANE-BOUND LYTIC MUREIN TRANSGLYCOSYLASE D"/>
    <property type="match status" value="1"/>
</dbReference>
<dbReference type="GO" id="GO:0008932">
    <property type="term" value="F:lytic endotransglycosylase activity"/>
    <property type="evidence" value="ECO:0007669"/>
    <property type="project" value="TreeGrafter"/>
</dbReference>
<proteinExistence type="predicted"/>
<reference evidence="2 3" key="1">
    <citation type="submission" date="2017-03" db="EMBL/GenBank/DDBJ databases">
        <title>Genome sequence of Clostridium oryzae DSM 28571.</title>
        <authorList>
            <person name="Poehlein A."/>
            <person name="Daniel R."/>
        </authorList>
    </citation>
    <scope>NUCLEOTIDE SEQUENCE [LARGE SCALE GENOMIC DNA]</scope>
    <source>
        <strain evidence="2 3">DSM 28571</strain>
    </source>
</reference>
<dbReference type="Gene3D" id="3.10.350.10">
    <property type="entry name" value="LysM domain"/>
    <property type="match status" value="1"/>
</dbReference>
<dbReference type="AlphaFoldDB" id="A0A1V4IUD5"/>
<dbReference type="EMBL" id="MZGV01000009">
    <property type="protein sequence ID" value="OPJ63395.1"/>
    <property type="molecule type" value="Genomic_DNA"/>
</dbReference>
<dbReference type="InterPro" id="IPR024300">
    <property type="entry name" value="SipL_SPOCS_dom"/>
</dbReference>
<protein>
    <submittedName>
        <fullName evidence="2">SpoIVD-associated factor A</fullName>
    </submittedName>
</protein>
<evidence type="ECO:0000259" key="1">
    <source>
        <dbReference type="PROSITE" id="PS51782"/>
    </source>
</evidence>
<dbReference type="InterPro" id="IPR018392">
    <property type="entry name" value="LysM"/>
</dbReference>
<dbReference type="InterPro" id="IPR036779">
    <property type="entry name" value="LysM_dom_sf"/>
</dbReference>
<dbReference type="Proteomes" id="UP000190080">
    <property type="component" value="Unassembled WGS sequence"/>
</dbReference>
<feature type="domain" description="LysM" evidence="1">
    <location>
        <begin position="470"/>
        <end position="514"/>
    </location>
</feature>
<comment type="caution">
    <text evidence="2">The sequence shown here is derived from an EMBL/GenBank/DDBJ whole genome shotgun (WGS) entry which is preliminary data.</text>
</comment>
<accession>A0A1V4IUD5</accession>
<name>A0A1V4IUD5_9CLOT</name>
<dbReference type="OrthoDB" id="9779340at2"/>
<dbReference type="SUPFAM" id="SSF54106">
    <property type="entry name" value="LysM domain"/>
    <property type="match status" value="1"/>
</dbReference>
<dbReference type="STRING" id="1450648.CLORY_11770"/>
<gene>
    <name evidence="2" type="primary">safA_1</name>
    <name evidence="2" type="ORF">CLORY_11770</name>
</gene>
<evidence type="ECO:0000313" key="2">
    <source>
        <dbReference type="EMBL" id="OPJ63395.1"/>
    </source>
</evidence>
<dbReference type="PROSITE" id="PS51782">
    <property type="entry name" value="LYSM"/>
    <property type="match status" value="1"/>
</dbReference>
<evidence type="ECO:0000313" key="3">
    <source>
        <dbReference type="Proteomes" id="UP000190080"/>
    </source>
</evidence>
<dbReference type="SMART" id="SM00257">
    <property type="entry name" value="LysM"/>
    <property type="match status" value="1"/>
</dbReference>
<dbReference type="Pfam" id="PF01476">
    <property type="entry name" value="LysM"/>
    <property type="match status" value="1"/>
</dbReference>
<dbReference type="CDD" id="cd00118">
    <property type="entry name" value="LysM"/>
    <property type="match status" value="1"/>
</dbReference>
<dbReference type="RefSeq" id="WP_079422601.1">
    <property type="nucleotide sequence ID" value="NZ_MZGV01000009.1"/>
</dbReference>
<sequence>MSVMDLIKENIEYEQLLSENFSDTVVKGEYLIPDTHPDAYKILMVDVKPEITSKETMQDKVYIEGQIQYNVIYLAKEDDGYGVYNVVYNDKFSNYVDIPGAEFKMSCQCESYIEHMDSNIINERKVSINGVIKLKSSVYKDYNFQVIKSLEEYDDIQTLKYPAVIDKVSDAINGEVVIKSELRIPGDKPQIGNVLKCDLNIHKKDAKIMQGKIYVSAYASIRFLYRAAEGKELVCLEDDVFINRELDMNEEHMDMYLFPELTIGLIDYDIKEDENGEKRSVDIEAIGQVSVKPMYKENIDMIDDVYSPRTMMEMVKKNYPLNIMQGAGAEESIVKENLELTGKDKPVSIVIATGNVSIADKKIVEDKVVVDGIVNVDILYRTDNEEISFDRVTDELPFTSSIQVEGAKIDMQCIAKSNLESIEASVEGNTIAVKAVVSVNAKVNYVLEKEFLVDIMESDEPIPEKKSSVTIYVVQRDDSLWKIAKKYFTTVDEIARINDIENENLIYPGDKLIIPGRAVI</sequence>
<dbReference type="Pfam" id="PF12673">
    <property type="entry name" value="SipL"/>
    <property type="match status" value="3"/>
</dbReference>
<dbReference type="PANTHER" id="PTHR33734">
    <property type="entry name" value="LYSM DOMAIN-CONTAINING GPI-ANCHORED PROTEIN 2"/>
    <property type="match status" value="1"/>
</dbReference>
<keyword evidence="3" id="KW-1185">Reference proteome</keyword>
<organism evidence="2 3">
    <name type="scientific">Clostridium oryzae</name>
    <dbReference type="NCBI Taxonomy" id="1450648"/>
    <lineage>
        <taxon>Bacteria</taxon>
        <taxon>Bacillati</taxon>
        <taxon>Bacillota</taxon>
        <taxon>Clostridia</taxon>
        <taxon>Eubacteriales</taxon>
        <taxon>Clostridiaceae</taxon>
        <taxon>Clostridium</taxon>
    </lineage>
</organism>